<comment type="caution">
    <text evidence="1">The sequence shown here is derived from an EMBL/GenBank/DDBJ whole genome shotgun (WGS) entry which is preliminary data.</text>
</comment>
<name>A0AAD6QY10_9ROSI</name>
<keyword evidence="2" id="KW-1185">Reference proteome</keyword>
<gene>
    <name evidence="1" type="ORF">NC653_014300</name>
</gene>
<evidence type="ECO:0000313" key="2">
    <source>
        <dbReference type="Proteomes" id="UP001164929"/>
    </source>
</evidence>
<dbReference type="Proteomes" id="UP001164929">
    <property type="component" value="Chromosome 5"/>
</dbReference>
<reference evidence="1" key="1">
    <citation type="journal article" date="2023" name="Mol. Ecol. Resour.">
        <title>Chromosome-level genome assembly of a triploid poplar Populus alba 'Berolinensis'.</title>
        <authorList>
            <person name="Chen S."/>
            <person name="Yu Y."/>
            <person name="Wang X."/>
            <person name="Wang S."/>
            <person name="Zhang T."/>
            <person name="Zhou Y."/>
            <person name="He R."/>
            <person name="Meng N."/>
            <person name="Wang Y."/>
            <person name="Liu W."/>
            <person name="Liu Z."/>
            <person name="Liu J."/>
            <person name="Guo Q."/>
            <person name="Huang H."/>
            <person name="Sederoff R.R."/>
            <person name="Wang G."/>
            <person name="Qu G."/>
            <person name="Chen S."/>
        </authorList>
    </citation>
    <scope>NUCLEOTIDE SEQUENCE</scope>
    <source>
        <strain evidence="1">SC-2020</strain>
    </source>
</reference>
<dbReference type="EMBL" id="JAQIZT010000005">
    <property type="protein sequence ID" value="KAJ6998047.1"/>
    <property type="molecule type" value="Genomic_DNA"/>
</dbReference>
<evidence type="ECO:0000313" key="1">
    <source>
        <dbReference type="EMBL" id="KAJ6998047.1"/>
    </source>
</evidence>
<dbReference type="AlphaFoldDB" id="A0AAD6QY10"/>
<protein>
    <submittedName>
        <fullName evidence="1">Uncharacterized protein</fullName>
    </submittedName>
</protein>
<accession>A0AAD6QY10</accession>
<sequence>MRQFGVLEGNHESPIYGWLTMVLVSEPKTHATMVSN</sequence>
<organism evidence="1 2">
    <name type="scientific">Populus alba x Populus x berolinensis</name>
    <dbReference type="NCBI Taxonomy" id="444605"/>
    <lineage>
        <taxon>Eukaryota</taxon>
        <taxon>Viridiplantae</taxon>
        <taxon>Streptophyta</taxon>
        <taxon>Embryophyta</taxon>
        <taxon>Tracheophyta</taxon>
        <taxon>Spermatophyta</taxon>
        <taxon>Magnoliopsida</taxon>
        <taxon>eudicotyledons</taxon>
        <taxon>Gunneridae</taxon>
        <taxon>Pentapetalae</taxon>
        <taxon>rosids</taxon>
        <taxon>fabids</taxon>
        <taxon>Malpighiales</taxon>
        <taxon>Salicaceae</taxon>
        <taxon>Saliceae</taxon>
        <taxon>Populus</taxon>
    </lineage>
</organism>
<proteinExistence type="predicted"/>